<name>Q6IHM0_DROME</name>
<gene>
    <name evidence="2" type="ORF">HDC02240</name>
</gene>
<reference evidence="2" key="1">
    <citation type="journal article" date="2003" name="Genome Biol.">
        <title>An integrated gene annotation and transcriptional profiling approach towards the full gene content of the Drosophila genome.</title>
        <authorList>
            <person name="Hild M."/>
            <person name="Beckmann B."/>
            <person name="Haas S.A."/>
            <person name="Koch B."/>
            <person name="Solovyev V."/>
            <person name="Busold C."/>
            <person name="Fellenberg K."/>
            <person name="Boutros M."/>
            <person name="Vingron M."/>
            <person name="Sauer F."/>
            <person name="Hoheisel J.D."/>
            <person name="Paro R."/>
        </authorList>
    </citation>
    <scope>NUCLEOTIDE SEQUENCE</scope>
</reference>
<organism evidence="2">
    <name type="scientific">Drosophila melanogaster</name>
    <name type="common">Fruit fly</name>
    <dbReference type="NCBI Taxonomy" id="7227"/>
    <lineage>
        <taxon>Eukaryota</taxon>
        <taxon>Metazoa</taxon>
        <taxon>Ecdysozoa</taxon>
        <taxon>Arthropoda</taxon>
        <taxon>Hexapoda</taxon>
        <taxon>Insecta</taxon>
        <taxon>Pterygota</taxon>
        <taxon>Neoptera</taxon>
        <taxon>Endopterygota</taxon>
        <taxon>Diptera</taxon>
        <taxon>Brachycera</taxon>
        <taxon>Muscomorpha</taxon>
        <taxon>Ephydroidea</taxon>
        <taxon>Drosophilidae</taxon>
        <taxon>Drosophila</taxon>
        <taxon>Sophophora</taxon>
    </lineage>
</organism>
<sequence length="136" mass="15509">MSDNSAQQLEHRNGDQDEDEPSWSTTIFMIRIGSRNAAFALFMAADMSVYNLKITQMAFPFSQQLFKTYPLFLTPNHFAASFRFRNSFPVGLHVHDMDFISCHAISRTLTNYPGKGNLKTPLQVPVVYSSRPMKKP</sequence>
<evidence type="ECO:0000313" key="2">
    <source>
        <dbReference type="EMBL" id="DAA03595.1"/>
    </source>
</evidence>
<protein>
    <submittedName>
        <fullName evidence="2">HDC02240</fullName>
    </submittedName>
</protein>
<accession>Q6IHM0</accession>
<dbReference type="EMBL" id="BK003396">
    <property type="protein sequence ID" value="DAA03595.1"/>
    <property type="molecule type" value="Genomic_DNA"/>
</dbReference>
<dbReference type="AlphaFoldDB" id="Q6IHM0"/>
<evidence type="ECO:0000256" key="1">
    <source>
        <dbReference type="SAM" id="MobiDB-lite"/>
    </source>
</evidence>
<proteinExistence type="predicted"/>
<feature type="region of interest" description="Disordered" evidence="1">
    <location>
        <begin position="1"/>
        <end position="21"/>
    </location>
</feature>